<dbReference type="InterPro" id="IPR029052">
    <property type="entry name" value="Metallo-depent_PP-like"/>
</dbReference>
<feature type="region of interest" description="Disordered" evidence="1">
    <location>
        <begin position="302"/>
        <end position="368"/>
    </location>
</feature>
<feature type="transmembrane region" description="Helical" evidence="2">
    <location>
        <begin position="197"/>
        <end position="215"/>
    </location>
</feature>
<keyword evidence="2" id="KW-0472">Membrane</keyword>
<keyword evidence="2" id="KW-0812">Transmembrane</keyword>
<evidence type="ECO:0000313" key="3">
    <source>
        <dbReference type="EMBL" id="PFG32770.1"/>
    </source>
</evidence>
<protein>
    <submittedName>
        <fullName evidence="3">Icc-related predicted phosphoesterase</fullName>
    </submittedName>
</protein>
<keyword evidence="4" id="KW-1185">Reference proteome</keyword>
<evidence type="ECO:0000313" key="4">
    <source>
        <dbReference type="Proteomes" id="UP000225548"/>
    </source>
</evidence>
<dbReference type="AlphaFoldDB" id="A0A2A9E3J4"/>
<comment type="caution">
    <text evidence="3">The sequence shown here is derived from an EMBL/GenBank/DDBJ whole genome shotgun (WGS) entry which is preliminary data.</text>
</comment>
<feature type="compositionally biased region" description="Acidic residues" evidence="1">
    <location>
        <begin position="620"/>
        <end position="636"/>
    </location>
</feature>
<dbReference type="EMBL" id="PDJG01000001">
    <property type="protein sequence ID" value="PFG32770.1"/>
    <property type="molecule type" value="Genomic_DNA"/>
</dbReference>
<organism evidence="3 4">
    <name type="scientific">Sanguibacter antarcticus</name>
    <dbReference type="NCBI Taxonomy" id="372484"/>
    <lineage>
        <taxon>Bacteria</taxon>
        <taxon>Bacillati</taxon>
        <taxon>Actinomycetota</taxon>
        <taxon>Actinomycetes</taxon>
        <taxon>Micrococcales</taxon>
        <taxon>Sanguibacteraceae</taxon>
        <taxon>Sanguibacter</taxon>
    </lineage>
</organism>
<dbReference type="OrthoDB" id="5241348at2"/>
<keyword evidence="2" id="KW-1133">Transmembrane helix</keyword>
<sequence>MTTGSDEHEGSVQAHPETERVSWFDAVRRHPAWRHRWPLPPRWARWTMLGLLVVVSSAVFGITTSSIDASLGPHNARYEVTTNAVVTVDLGPLGTVQIESPVPLGIGVTVTIEEIPNDLVAVDSSATLEALSTDVEGYLQFFAGPDETISFVARALLEEAIRRTVAAILVVVAVGVLGYLVLGSARRRELGAAATRHTWGMTAVVVVGAMVGGVVQVDRAEARLDEVGAQASEVFEGTSFAGARITGRLSGVIDTYGGQLMSVYRDNEDFYAEANSNLAVAWQARAEHSAADETLLRLNLPQQGSTTDEDAATAEPDESSTDDATSSPSADVPSDEDPGSTTDDATDDATDEATDDATDETTPPEDDEDIVTLLLVSDLHCNTGMSPLITSLATMSGADVVLNGGDSTINGTSVERFCIESFASAVPDGVQMVQSDGNHDSALTSEQARDAGVIVLDGAVVEVAGVRILGDNDPNETRIGQGSTSATGESYLETGERLSDVACSERNPVDILLIHTPWVGEAVLESGCVPFQMSGHLHRRSGPLQVGEGMRYISSSTAGSVEGEATVGPLKGDAEMTVFRFDLTTRTMLDYQVVQVRADASADVGARVSVARPEPGLYADETEETPQSDADQEDEG</sequence>
<dbReference type="RefSeq" id="WP_098454090.1">
    <property type="nucleotide sequence ID" value="NZ_PDJG01000001.1"/>
</dbReference>
<feature type="compositionally biased region" description="Acidic residues" evidence="1">
    <location>
        <begin position="333"/>
        <end position="368"/>
    </location>
</feature>
<dbReference type="Proteomes" id="UP000225548">
    <property type="component" value="Unassembled WGS sequence"/>
</dbReference>
<evidence type="ECO:0000256" key="2">
    <source>
        <dbReference type="SAM" id="Phobius"/>
    </source>
</evidence>
<proteinExistence type="predicted"/>
<feature type="compositionally biased region" description="Acidic residues" evidence="1">
    <location>
        <begin position="307"/>
        <end position="321"/>
    </location>
</feature>
<gene>
    <name evidence="3" type="ORF">ATL42_0618</name>
</gene>
<dbReference type="SUPFAM" id="SSF56300">
    <property type="entry name" value="Metallo-dependent phosphatases"/>
    <property type="match status" value="1"/>
</dbReference>
<name>A0A2A9E3J4_9MICO</name>
<feature type="transmembrane region" description="Helical" evidence="2">
    <location>
        <begin position="164"/>
        <end position="185"/>
    </location>
</feature>
<reference evidence="3 4" key="1">
    <citation type="submission" date="2017-10" db="EMBL/GenBank/DDBJ databases">
        <title>Sequencing the genomes of 1000 actinobacteria strains.</title>
        <authorList>
            <person name="Klenk H.-P."/>
        </authorList>
    </citation>
    <scope>NUCLEOTIDE SEQUENCE [LARGE SCALE GENOMIC DNA]</scope>
    <source>
        <strain evidence="3 4">DSM 18966</strain>
    </source>
</reference>
<feature type="compositionally biased region" description="Low complexity" evidence="1">
    <location>
        <begin position="322"/>
        <end position="332"/>
    </location>
</feature>
<feature type="region of interest" description="Disordered" evidence="1">
    <location>
        <begin position="606"/>
        <end position="636"/>
    </location>
</feature>
<feature type="transmembrane region" description="Helical" evidence="2">
    <location>
        <begin position="43"/>
        <end position="62"/>
    </location>
</feature>
<accession>A0A2A9E3J4</accession>
<evidence type="ECO:0000256" key="1">
    <source>
        <dbReference type="SAM" id="MobiDB-lite"/>
    </source>
</evidence>